<dbReference type="AlphaFoldDB" id="A0A261TRU6"/>
<proteinExistence type="predicted"/>
<feature type="chain" id="PRO_5013260899" description="DUF3455 domain-containing protein" evidence="1">
    <location>
        <begin position="41"/>
        <end position="286"/>
    </location>
</feature>
<dbReference type="Proteomes" id="UP000216913">
    <property type="component" value="Unassembled WGS sequence"/>
</dbReference>
<name>A0A261TRU6_9BORD</name>
<evidence type="ECO:0000313" key="2">
    <source>
        <dbReference type="EMBL" id="OZI51892.1"/>
    </source>
</evidence>
<evidence type="ECO:0000313" key="3">
    <source>
        <dbReference type="Proteomes" id="UP000216913"/>
    </source>
</evidence>
<keyword evidence="3" id="KW-1185">Reference proteome</keyword>
<comment type="caution">
    <text evidence="2">The sequence shown here is derived from an EMBL/GenBank/DDBJ whole genome shotgun (WGS) entry which is preliminary data.</text>
</comment>
<feature type="signal peptide" evidence="1">
    <location>
        <begin position="1"/>
        <end position="40"/>
    </location>
</feature>
<organism evidence="2 3">
    <name type="scientific">Bordetella genomosp. 5</name>
    <dbReference type="NCBI Taxonomy" id="1395608"/>
    <lineage>
        <taxon>Bacteria</taxon>
        <taxon>Pseudomonadati</taxon>
        <taxon>Pseudomonadota</taxon>
        <taxon>Betaproteobacteria</taxon>
        <taxon>Burkholderiales</taxon>
        <taxon>Alcaligenaceae</taxon>
        <taxon>Bordetella</taxon>
    </lineage>
</organism>
<dbReference type="OrthoDB" id="8663915at2"/>
<accession>A0A261TRU6</accession>
<dbReference type="EMBL" id="NEVP01000006">
    <property type="protein sequence ID" value="OZI51892.1"/>
    <property type="molecule type" value="Genomic_DNA"/>
</dbReference>
<evidence type="ECO:0000256" key="1">
    <source>
        <dbReference type="SAM" id="SignalP"/>
    </source>
</evidence>
<reference evidence="2 3" key="1">
    <citation type="submission" date="2017-05" db="EMBL/GenBank/DDBJ databases">
        <title>Complete and WGS of Bordetella genogroups.</title>
        <authorList>
            <person name="Spilker T."/>
            <person name="LiPuma J."/>
        </authorList>
    </citation>
    <scope>NUCLEOTIDE SEQUENCE [LARGE SCALE GENOMIC DNA]</scope>
    <source>
        <strain evidence="2 3">AU10456</strain>
    </source>
</reference>
<evidence type="ECO:0008006" key="4">
    <source>
        <dbReference type="Google" id="ProtNLM"/>
    </source>
</evidence>
<protein>
    <recommendedName>
        <fullName evidence="4">DUF3455 domain-containing protein</fullName>
    </recommendedName>
</protein>
<gene>
    <name evidence="2" type="ORF">CAL25_10255</name>
</gene>
<keyword evidence="1" id="KW-0732">Signal</keyword>
<sequence length="286" mass="30837">MTLTMKAATRASTRWSQSLAGWALAAAALAPGFAPLAAQAQKLPPGAIFTAIHNIPEKNVDADSVELENGVISTYWYGHEFDVAGRHFFTGFVWNTRDAEARKGEDVAAPDVQVKIAQATFERTHPGKTPAYSFYAVERKTGQFGGREKPPEVDPSRKPLEFHTQDNRMVLAVPTRTFDNGVALDGYATFLFTLKKEFELHEWLWAYTGSVQTGEDNAAACDGGAVMPCASSTGTLSFVAGAGGLPQIRVVPAGTTIAGPGKTRALGAADAQTYRFDEKTRKYVSE</sequence>